<evidence type="ECO:0000313" key="3">
    <source>
        <dbReference type="Proteomes" id="UP001221898"/>
    </source>
</evidence>
<name>A0AAD7S4R7_9TELE</name>
<keyword evidence="3" id="KW-1185">Reference proteome</keyword>
<evidence type="ECO:0000256" key="1">
    <source>
        <dbReference type="SAM" id="MobiDB-lite"/>
    </source>
</evidence>
<protein>
    <submittedName>
        <fullName evidence="2">Uncharacterized protein</fullName>
    </submittedName>
</protein>
<feature type="compositionally biased region" description="Polar residues" evidence="1">
    <location>
        <begin position="36"/>
        <end position="56"/>
    </location>
</feature>
<feature type="compositionally biased region" description="Low complexity" evidence="1">
    <location>
        <begin position="76"/>
        <end position="94"/>
    </location>
</feature>
<feature type="region of interest" description="Disordered" evidence="1">
    <location>
        <begin position="125"/>
        <end position="154"/>
    </location>
</feature>
<dbReference type="AlphaFoldDB" id="A0AAD7S4R7"/>
<evidence type="ECO:0000313" key="2">
    <source>
        <dbReference type="EMBL" id="KAJ8395889.1"/>
    </source>
</evidence>
<accession>A0AAD7S4R7</accession>
<organism evidence="2 3">
    <name type="scientific">Aldrovandia affinis</name>
    <dbReference type="NCBI Taxonomy" id="143900"/>
    <lineage>
        <taxon>Eukaryota</taxon>
        <taxon>Metazoa</taxon>
        <taxon>Chordata</taxon>
        <taxon>Craniata</taxon>
        <taxon>Vertebrata</taxon>
        <taxon>Euteleostomi</taxon>
        <taxon>Actinopterygii</taxon>
        <taxon>Neopterygii</taxon>
        <taxon>Teleostei</taxon>
        <taxon>Notacanthiformes</taxon>
        <taxon>Halosauridae</taxon>
        <taxon>Aldrovandia</taxon>
    </lineage>
</organism>
<reference evidence="2" key="1">
    <citation type="journal article" date="2023" name="Science">
        <title>Genome structures resolve the early diversification of teleost fishes.</title>
        <authorList>
            <person name="Parey E."/>
            <person name="Louis A."/>
            <person name="Montfort J."/>
            <person name="Bouchez O."/>
            <person name="Roques C."/>
            <person name="Iampietro C."/>
            <person name="Lluch J."/>
            <person name="Castinel A."/>
            <person name="Donnadieu C."/>
            <person name="Desvignes T."/>
            <person name="Floi Bucao C."/>
            <person name="Jouanno E."/>
            <person name="Wen M."/>
            <person name="Mejri S."/>
            <person name="Dirks R."/>
            <person name="Jansen H."/>
            <person name="Henkel C."/>
            <person name="Chen W.J."/>
            <person name="Zahm M."/>
            <person name="Cabau C."/>
            <person name="Klopp C."/>
            <person name="Thompson A.W."/>
            <person name="Robinson-Rechavi M."/>
            <person name="Braasch I."/>
            <person name="Lecointre G."/>
            <person name="Bobe J."/>
            <person name="Postlethwait J.H."/>
            <person name="Berthelot C."/>
            <person name="Roest Crollius H."/>
            <person name="Guiguen Y."/>
        </authorList>
    </citation>
    <scope>NUCLEOTIDE SEQUENCE</scope>
    <source>
        <strain evidence="2">NC1722</strain>
    </source>
</reference>
<gene>
    <name evidence="2" type="ORF">AAFF_G00027720</name>
</gene>
<comment type="caution">
    <text evidence="2">The sequence shown here is derived from an EMBL/GenBank/DDBJ whole genome shotgun (WGS) entry which is preliminary data.</text>
</comment>
<sequence>MNRGPLHYSKWAERRSTVVYAVRSATFSSWKMLTLGAESSSWSQTPSTPGGENPPQQGRAGDAHEAPPEPEEEEAALQAAAGSLATPAATPGGPWSLVDVHEAQKQEDISDLSEAWSHRMARFGDDLPTRYGGPPGAGRGGARQGGPQASNRQPWLVFGGINGYRILREM</sequence>
<dbReference type="Proteomes" id="UP001221898">
    <property type="component" value="Unassembled WGS sequence"/>
</dbReference>
<dbReference type="EMBL" id="JAINUG010000112">
    <property type="protein sequence ID" value="KAJ8395889.1"/>
    <property type="molecule type" value="Genomic_DNA"/>
</dbReference>
<feature type="region of interest" description="Disordered" evidence="1">
    <location>
        <begin position="36"/>
        <end position="106"/>
    </location>
</feature>
<proteinExistence type="predicted"/>
<feature type="compositionally biased region" description="Gly residues" evidence="1">
    <location>
        <begin position="133"/>
        <end position="144"/>
    </location>
</feature>